<evidence type="ECO:0000256" key="13">
    <source>
        <dbReference type="RuleBase" id="RU363003"/>
    </source>
</evidence>
<dbReference type="GO" id="GO:0004617">
    <property type="term" value="F:phosphoglycerate dehydrogenase activity"/>
    <property type="evidence" value="ECO:0007669"/>
    <property type="project" value="UniProtKB-EC"/>
</dbReference>
<sequence>MSMKLGSLGCPSAARRLAGARASRRPCVQVSAAVYRRPIVLVAEPLGEAGMDLLASSCEVQSAQGLSEAELCARVASADALIVRSGTKVTRAVFEASQGRLKVVGRAGVGVENVDLAAATEWGCLVVNAPTANTVAAAEHGIALLCAMARNIPQADAAVRAGRWDRQDHVGTSIAGKTLAVYGFGKVGSEVARRAKGLGMAVVACDPYASQEKAQAQGVELVTFDDALAKADFHSLHMPLTPGTKNIFSDAAFSRMKRGCRVINVARGGVIDEAALVRALDSRQVVQAALDVFLEEPPHIEGHPLIGRPDVICTPHLGAATTEAQEGVALEVVGAVIDALAGLLSPNAVNAPLVPREILAELQPYIVLAVGLGKAAVGLVKDGGGGFTDVSITYTSPRGDDLDTRLLRAMVIKGVLEDITVAKVNLVNADLLARTRGLKLTEVHVRAGEGPEVLTGMSVALGTSHSTFSAAVDRTGRIYVEGKVFRGSPFLTKIGNFDVDLAVAGSVLLTRQRDQPGIVGSVGMALAKDMVNISFMTVSRTAKDGEAIMAIGIDSEPSAATMGEIHRIPGVIEATIFKELPGPS</sequence>
<keyword evidence="16" id="KW-1185">Reference proteome</keyword>
<dbReference type="InterPro" id="IPR002912">
    <property type="entry name" value="ACT_dom"/>
</dbReference>
<reference evidence="15" key="1">
    <citation type="journal article" date="2020" name="bioRxiv">
        <title>Comparative genomics of Chlamydomonas.</title>
        <authorList>
            <person name="Craig R.J."/>
            <person name="Hasan A.R."/>
            <person name="Ness R.W."/>
            <person name="Keightley P.D."/>
        </authorList>
    </citation>
    <scope>NUCLEOTIDE SEQUENCE</scope>
    <source>
        <strain evidence="15">CCAP 11/70</strain>
    </source>
</reference>
<feature type="domain" description="ACT" evidence="14">
    <location>
        <begin position="507"/>
        <end position="584"/>
    </location>
</feature>
<dbReference type="InterPro" id="IPR006139">
    <property type="entry name" value="D-isomer_2_OHA_DH_cat_dom"/>
</dbReference>
<dbReference type="FunFam" id="3.30.70.260:FF:000008">
    <property type="entry name" value="D-3-phosphoglycerate dehydrogenase, chloroplastic"/>
    <property type="match status" value="1"/>
</dbReference>
<dbReference type="Gene3D" id="3.30.70.260">
    <property type="match status" value="1"/>
</dbReference>
<dbReference type="GO" id="GO:0009536">
    <property type="term" value="C:plastid"/>
    <property type="evidence" value="ECO:0007669"/>
    <property type="project" value="UniProtKB-ARBA"/>
</dbReference>
<dbReference type="PROSITE" id="PS00671">
    <property type="entry name" value="D_2_HYDROXYACID_DH_3"/>
    <property type="match status" value="1"/>
</dbReference>
<dbReference type="SUPFAM" id="SSF55021">
    <property type="entry name" value="ACT-like"/>
    <property type="match status" value="1"/>
</dbReference>
<evidence type="ECO:0000256" key="10">
    <source>
        <dbReference type="ARBA" id="ARBA00023027"/>
    </source>
</evidence>
<dbReference type="EMBL" id="JAEHOE010000048">
    <property type="protein sequence ID" value="KAG2492034.1"/>
    <property type="molecule type" value="Genomic_DNA"/>
</dbReference>
<gene>
    <name evidence="15" type="ORF">HYH03_009763</name>
</gene>
<keyword evidence="10 13" id="KW-0520">NAD</keyword>
<evidence type="ECO:0000256" key="8">
    <source>
        <dbReference type="ARBA" id="ARBA00022990"/>
    </source>
</evidence>
<dbReference type="InterPro" id="IPR029009">
    <property type="entry name" value="ASB_dom_sf"/>
</dbReference>
<dbReference type="PANTHER" id="PTHR42938">
    <property type="entry name" value="FORMATE DEHYDROGENASE 1"/>
    <property type="match status" value="1"/>
</dbReference>
<dbReference type="InterPro" id="IPR006236">
    <property type="entry name" value="PGDH"/>
</dbReference>
<accession>A0A835Y6R8</accession>
<dbReference type="EC" id="1.1.1.95" evidence="4 13"/>
<evidence type="ECO:0000256" key="3">
    <source>
        <dbReference type="ARBA" id="ARBA00011881"/>
    </source>
</evidence>
<dbReference type="Gene3D" id="3.40.50.720">
    <property type="entry name" value="NAD(P)-binding Rossmann-like Domain"/>
    <property type="match status" value="2"/>
</dbReference>
<organism evidence="15 16">
    <name type="scientific">Edaphochlamys debaryana</name>
    <dbReference type="NCBI Taxonomy" id="47281"/>
    <lineage>
        <taxon>Eukaryota</taxon>
        <taxon>Viridiplantae</taxon>
        <taxon>Chlorophyta</taxon>
        <taxon>core chlorophytes</taxon>
        <taxon>Chlorophyceae</taxon>
        <taxon>CS clade</taxon>
        <taxon>Chlamydomonadales</taxon>
        <taxon>Chlamydomonadales incertae sedis</taxon>
        <taxon>Edaphochlamys</taxon>
    </lineage>
</organism>
<proteinExistence type="inferred from homology"/>
<evidence type="ECO:0000256" key="12">
    <source>
        <dbReference type="ARBA" id="ARBA00048731"/>
    </source>
</evidence>
<evidence type="ECO:0000256" key="4">
    <source>
        <dbReference type="ARBA" id="ARBA00013143"/>
    </source>
</evidence>
<dbReference type="UniPathway" id="UPA00135">
    <property type="reaction ID" value="UER00196"/>
</dbReference>
<name>A0A835Y6R8_9CHLO</name>
<evidence type="ECO:0000256" key="6">
    <source>
        <dbReference type="ARBA" id="ARBA00022553"/>
    </source>
</evidence>
<dbReference type="InterPro" id="IPR045626">
    <property type="entry name" value="PGDH_ASB_dom"/>
</dbReference>
<dbReference type="CDD" id="cd04902">
    <property type="entry name" value="ACT_3PGDH-xct"/>
    <property type="match status" value="1"/>
</dbReference>
<evidence type="ECO:0000256" key="2">
    <source>
        <dbReference type="ARBA" id="ARBA00005854"/>
    </source>
</evidence>
<dbReference type="Pfam" id="PF19304">
    <property type="entry name" value="PGDH_inter"/>
    <property type="match status" value="1"/>
</dbReference>
<dbReference type="PROSITE" id="PS00065">
    <property type="entry name" value="D_2_HYDROXYACID_DH_1"/>
    <property type="match status" value="1"/>
</dbReference>
<dbReference type="InterPro" id="IPR036291">
    <property type="entry name" value="NAD(P)-bd_dom_sf"/>
</dbReference>
<comment type="subunit">
    <text evidence="3">Homotetramer.</text>
</comment>
<dbReference type="PANTHER" id="PTHR42938:SF22">
    <property type="entry name" value="D-3-PHOSPHOGLYCERATE DEHYDROGENASE"/>
    <property type="match status" value="1"/>
</dbReference>
<evidence type="ECO:0000256" key="1">
    <source>
        <dbReference type="ARBA" id="ARBA00005216"/>
    </source>
</evidence>
<dbReference type="InterPro" id="IPR045865">
    <property type="entry name" value="ACT-like_dom_sf"/>
</dbReference>
<evidence type="ECO:0000313" key="15">
    <source>
        <dbReference type="EMBL" id="KAG2492034.1"/>
    </source>
</evidence>
<comment type="caution">
    <text evidence="15">The sequence shown here is derived from an EMBL/GenBank/DDBJ whole genome shotgun (WGS) entry which is preliminary data.</text>
</comment>
<keyword evidence="7 13" id="KW-0028">Amino-acid biosynthesis</keyword>
<dbReference type="GO" id="GO:0006564">
    <property type="term" value="P:L-serine biosynthetic process"/>
    <property type="evidence" value="ECO:0007669"/>
    <property type="project" value="UniProtKB-KW"/>
</dbReference>
<dbReference type="PROSITE" id="PS51671">
    <property type="entry name" value="ACT"/>
    <property type="match status" value="1"/>
</dbReference>
<dbReference type="OrthoDB" id="298012at2759"/>
<dbReference type="GO" id="GO:0051287">
    <property type="term" value="F:NAD binding"/>
    <property type="evidence" value="ECO:0007669"/>
    <property type="project" value="UniProtKB-UniRule"/>
</dbReference>
<dbReference type="InterPro" id="IPR006140">
    <property type="entry name" value="D-isomer_DH_NAD-bd"/>
</dbReference>
<dbReference type="Proteomes" id="UP000612055">
    <property type="component" value="Unassembled WGS sequence"/>
</dbReference>
<evidence type="ECO:0000259" key="14">
    <source>
        <dbReference type="PROSITE" id="PS51671"/>
    </source>
</evidence>
<dbReference type="FunFam" id="3.30.1330.90:FF:000003">
    <property type="entry name" value="D-3-phosphoglycerate dehydrogenase"/>
    <property type="match status" value="1"/>
</dbReference>
<dbReference type="Gene3D" id="3.30.1330.90">
    <property type="entry name" value="D-3-phosphoglycerate dehydrogenase, domain 3"/>
    <property type="match status" value="1"/>
</dbReference>
<protein>
    <recommendedName>
        <fullName evidence="5 13">D-3-phosphoglycerate dehydrogenase</fullName>
        <ecNumber evidence="4 13">1.1.1.95</ecNumber>
    </recommendedName>
</protein>
<dbReference type="SMART" id="SM00997">
    <property type="entry name" value="AdoHcyase_NAD"/>
    <property type="match status" value="1"/>
</dbReference>
<dbReference type="Pfam" id="PF02826">
    <property type="entry name" value="2-Hacid_dh_C"/>
    <property type="match status" value="1"/>
</dbReference>
<dbReference type="InterPro" id="IPR029753">
    <property type="entry name" value="D-isomer_DH_CS"/>
</dbReference>
<keyword evidence="8" id="KW-0007">Acetylation</keyword>
<comment type="pathway">
    <text evidence="1 13">Amino-acid biosynthesis; L-serine biosynthesis; L-serine from 3-phospho-D-glycerate: step 1/3.</text>
</comment>
<dbReference type="CDD" id="cd12173">
    <property type="entry name" value="PGDH_4"/>
    <property type="match status" value="1"/>
</dbReference>
<dbReference type="SUPFAM" id="SSF143548">
    <property type="entry name" value="Serine metabolism enzymes domain"/>
    <property type="match status" value="1"/>
</dbReference>
<dbReference type="FunFam" id="3.40.50.720:FF:000021">
    <property type="entry name" value="D-3-phosphoglycerate dehydrogenase"/>
    <property type="match status" value="1"/>
</dbReference>
<keyword evidence="11 13" id="KW-0718">Serine biosynthesis</keyword>
<dbReference type="SUPFAM" id="SSF52283">
    <property type="entry name" value="Formate/glycerate dehydrogenase catalytic domain-like"/>
    <property type="match status" value="1"/>
</dbReference>
<comment type="similarity">
    <text evidence="2 13">Belongs to the D-isomer specific 2-hydroxyacid dehydrogenase family.</text>
</comment>
<evidence type="ECO:0000256" key="5">
    <source>
        <dbReference type="ARBA" id="ARBA00021582"/>
    </source>
</evidence>
<dbReference type="Pfam" id="PF00389">
    <property type="entry name" value="2-Hacid_dh"/>
    <property type="match status" value="1"/>
</dbReference>
<dbReference type="InterPro" id="IPR015878">
    <property type="entry name" value="Ado_hCys_hydrolase_NAD-bd"/>
</dbReference>
<evidence type="ECO:0000256" key="7">
    <source>
        <dbReference type="ARBA" id="ARBA00022605"/>
    </source>
</evidence>
<comment type="catalytic activity">
    <reaction evidence="12 13">
        <text>(2R)-3-phosphoglycerate + NAD(+) = 3-phosphooxypyruvate + NADH + H(+)</text>
        <dbReference type="Rhea" id="RHEA:12641"/>
        <dbReference type="ChEBI" id="CHEBI:15378"/>
        <dbReference type="ChEBI" id="CHEBI:18110"/>
        <dbReference type="ChEBI" id="CHEBI:57540"/>
        <dbReference type="ChEBI" id="CHEBI:57945"/>
        <dbReference type="ChEBI" id="CHEBI:58272"/>
        <dbReference type="EC" id="1.1.1.95"/>
    </reaction>
</comment>
<dbReference type="AlphaFoldDB" id="A0A835Y6R8"/>
<evidence type="ECO:0000256" key="11">
    <source>
        <dbReference type="ARBA" id="ARBA00023299"/>
    </source>
</evidence>
<dbReference type="SUPFAM" id="SSF51735">
    <property type="entry name" value="NAD(P)-binding Rossmann-fold domains"/>
    <property type="match status" value="1"/>
</dbReference>
<evidence type="ECO:0000313" key="16">
    <source>
        <dbReference type="Proteomes" id="UP000612055"/>
    </source>
</evidence>
<evidence type="ECO:0000256" key="9">
    <source>
        <dbReference type="ARBA" id="ARBA00023002"/>
    </source>
</evidence>
<dbReference type="NCBIfam" id="TIGR01327">
    <property type="entry name" value="PGDH"/>
    <property type="match status" value="1"/>
</dbReference>
<dbReference type="InterPro" id="IPR029752">
    <property type="entry name" value="D-isomer_DH_CS1"/>
</dbReference>
<keyword evidence="9 13" id="KW-0560">Oxidoreductase</keyword>
<keyword evidence="6" id="KW-0597">Phosphoprotein</keyword>